<evidence type="ECO:0000256" key="6">
    <source>
        <dbReference type="ARBA" id="ARBA00023054"/>
    </source>
</evidence>
<reference evidence="12" key="1">
    <citation type="submission" date="2023-08" db="EMBL/GenBank/DDBJ databases">
        <authorList>
            <person name="Chen Y."/>
            <person name="Shah S."/>
            <person name="Dougan E. K."/>
            <person name="Thang M."/>
            <person name="Chan C."/>
        </authorList>
    </citation>
    <scope>NUCLEOTIDE SEQUENCE</scope>
</reference>
<dbReference type="SMART" id="SM00382">
    <property type="entry name" value="AAA"/>
    <property type="match status" value="1"/>
</dbReference>
<dbReference type="InterPro" id="IPR003593">
    <property type="entry name" value="AAA+_ATPase"/>
</dbReference>
<feature type="region of interest" description="Disordered" evidence="10">
    <location>
        <begin position="81"/>
        <end position="100"/>
    </location>
</feature>
<comment type="caution">
    <text evidence="12">The sequence shown here is derived from an EMBL/GenBank/DDBJ whole genome shotgun (WGS) entry which is preliminary data.</text>
</comment>
<dbReference type="Pfam" id="PF00004">
    <property type="entry name" value="AAA"/>
    <property type="match status" value="1"/>
</dbReference>
<accession>A0AA36JF27</accession>
<dbReference type="InterPro" id="IPR021911">
    <property type="entry name" value="ATAD3_N"/>
</dbReference>
<evidence type="ECO:0000256" key="10">
    <source>
        <dbReference type="SAM" id="MobiDB-lite"/>
    </source>
</evidence>
<evidence type="ECO:0000256" key="5">
    <source>
        <dbReference type="ARBA" id="ARBA00022840"/>
    </source>
</evidence>
<dbReference type="PROSITE" id="PS00674">
    <property type="entry name" value="AAA"/>
    <property type="match status" value="1"/>
</dbReference>
<keyword evidence="9" id="KW-1135">Mitochondrion nucleoid</keyword>
<dbReference type="GO" id="GO:0016887">
    <property type="term" value="F:ATP hydrolysis activity"/>
    <property type="evidence" value="ECO:0007669"/>
    <property type="project" value="InterPro"/>
</dbReference>
<keyword evidence="5" id="KW-0067">ATP-binding</keyword>
<evidence type="ECO:0000313" key="12">
    <source>
        <dbReference type="EMBL" id="CAJ1405025.1"/>
    </source>
</evidence>
<dbReference type="InterPro" id="IPR027417">
    <property type="entry name" value="P-loop_NTPase"/>
</dbReference>
<evidence type="ECO:0000256" key="3">
    <source>
        <dbReference type="ARBA" id="ARBA00022741"/>
    </source>
</evidence>
<dbReference type="GO" id="GO:0008270">
    <property type="term" value="F:zinc ion binding"/>
    <property type="evidence" value="ECO:0007669"/>
    <property type="project" value="TreeGrafter"/>
</dbReference>
<dbReference type="SUPFAM" id="SSF52540">
    <property type="entry name" value="P-loop containing nucleoside triphosphate hydrolases"/>
    <property type="match status" value="1"/>
</dbReference>
<keyword evidence="3" id="KW-0547">Nucleotide-binding</keyword>
<keyword evidence="13" id="KW-1185">Reference proteome</keyword>
<dbReference type="InterPro" id="IPR003959">
    <property type="entry name" value="ATPase_AAA_core"/>
</dbReference>
<dbReference type="Gene3D" id="3.40.50.300">
    <property type="entry name" value="P-loop containing nucleotide triphosphate hydrolases"/>
    <property type="match status" value="1"/>
</dbReference>
<sequence length="716" mass="80031">MVDSFAEFYPEAQERFTCWDQYRNRRHENEGSRIDYVLVDRAFFERHAAKGAGLDSRGLAPESPGAALAAATCAARTHAPHAPLGGRLGRSGGPEWAEGKFDPEQLEKGAAALKEIDASRHAKLAFDIASAEERTSQLRALSEMEKQKTMRAQMEEQIVAAQAEEARKTISYLAEQERLTAQHKAEVENSLQGRKLELQKEVTEYQLRREQEQFMQHEAMRIRNEKQLEEEVRETIRARGAQDIETAKAAAHAEAAGRAQQERENVDVRLREYRAQQAEARKTALDSINTFFSSMSAGAEALYEDRAKAVSLVGGLTLLAGGIYSARAATRVAARVMERHFSRPPLVRETSRWSWRPQLSLFPQHTTNLFARIVLEENLAERLRWSTNALLSAQQNGTPFRHLLLHGPPGTGKTLFARTLARESGLDYAVMSGGDLGPLGREGPHELHKLFEWAQKSRKGLVLFIDEADAFLRRGRAGAMSEDARNSLSVFLHHTGTENAHIAVILATNVPTVLDRAVLDRIDEGFEFPRPAYPQRLQMLQMFADQYLHRKKGNRAMIEVDPELDDKFLEDVAKRTEGMSGRQLAKLVLAFQSAVFGSGTMRLTQGLAQTASDGGGLSEFFEMARSAGEMRVEDEYFAQFRADKEAQLGHSFPSEPQQLSDHVAVSIFLRNVPKPAPVARSAATQRCQPHLGAKRITDFFARKDQEVPPKRRAVAA</sequence>
<evidence type="ECO:0000256" key="1">
    <source>
        <dbReference type="ARBA" id="ARBA00004273"/>
    </source>
</evidence>
<organism evidence="12 13">
    <name type="scientific">Effrenium voratum</name>
    <dbReference type="NCBI Taxonomy" id="2562239"/>
    <lineage>
        <taxon>Eukaryota</taxon>
        <taxon>Sar</taxon>
        <taxon>Alveolata</taxon>
        <taxon>Dinophyceae</taxon>
        <taxon>Suessiales</taxon>
        <taxon>Symbiodiniaceae</taxon>
        <taxon>Effrenium</taxon>
    </lineage>
</organism>
<evidence type="ECO:0000256" key="7">
    <source>
        <dbReference type="ARBA" id="ARBA00023128"/>
    </source>
</evidence>
<keyword evidence="4" id="KW-0999">Mitochondrion inner membrane</keyword>
<dbReference type="InterPro" id="IPR003960">
    <property type="entry name" value="ATPase_AAA_CS"/>
</dbReference>
<keyword evidence="6" id="KW-0175">Coiled coil</keyword>
<dbReference type="Pfam" id="PF12037">
    <property type="entry name" value="ATAD3_N"/>
    <property type="match status" value="1"/>
</dbReference>
<dbReference type="SUPFAM" id="SSF56219">
    <property type="entry name" value="DNase I-like"/>
    <property type="match status" value="1"/>
</dbReference>
<comment type="subcellular location">
    <subcellularLocation>
        <location evidence="1">Mitochondrion inner membrane</location>
    </subcellularLocation>
    <subcellularLocation>
        <location evidence="2">Mitochondrion matrix</location>
        <location evidence="2">Mitochondrion nucleoid</location>
    </subcellularLocation>
</comment>
<proteinExistence type="predicted"/>
<dbReference type="Proteomes" id="UP001178507">
    <property type="component" value="Unassembled WGS sequence"/>
</dbReference>
<evidence type="ECO:0000256" key="4">
    <source>
        <dbReference type="ARBA" id="ARBA00022792"/>
    </source>
</evidence>
<dbReference type="InterPro" id="IPR036691">
    <property type="entry name" value="Endo/exonu/phosph_ase_sf"/>
</dbReference>
<evidence type="ECO:0000313" key="13">
    <source>
        <dbReference type="Proteomes" id="UP001178507"/>
    </source>
</evidence>
<dbReference type="GO" id="GO:0042645">
    <property type="term" value="C:mitochondrial nucleoid"/>
    <property type="evidence" value="ECO:0007669"/>
    <property type="project" value="UniProtKB-SubCell"/>
</dbReference>
<dbReference type="Gene3D" id="3.60.10.10">
    <property type="entry name" value="Endonuclease/exonuclease/phosphatase"/>
    <property type="match status" value="1"/>
</dbReference>
<dbReference type="AlphaFoldDB" id="A0AA36JF27"/>
<evidence type="ECO:0000256" key="9">
    <source>
        <dbReference type="ARBA" id="ARBA00023271"/>
    </source>
</evidence>
<keyword evidence="8" id="KW-0472">Membrane</keyword>
<dbReference type="EMBL" id="CAUJNA010003567">
    <property type="protein sequence ID" value="CAJ1405025.1"/>
    <property type="molecule type" value="Genomic_DNA"/>
</dbReference>
<evidence type="ECO:0000259" key="11">
    <source>
        <dbReference type="SMART" id="SM00382"/>
    </source>
</evidence>
<feature type="domain" description="AAA+ ATPase" evidence="11">
    <location>
        <begin position="399"/>
        <end position="532"/>
    </location>
</feature>
<dbReference type="GO" id="GO:0005524">
    <property type="term" value="F:ATP binding"/>
    <property type="evidence" value="ECO:0007669"/>
    <property type="project" value="UniProtKB-KW"/>
</dbReference>
<dbReference type="GO" id="GO:0005743">
    <property type="term" value="C:mitochondrial inner membrane"/>
    <property type="evidence" value="ECO:0007669"/>
    <property type="project" value="UniProtKB-SubCell"/>
</dbReference>
<dbReference type="PANTHER" id="PTHR23075">
    <property type="entry name" value="PUTATIVE ATP-ASE"/>
    <property type="match status" value="1"/>
</dbReference>
<dbReference type="GO" id="GO:0007005">
    <property type="term" value="P:mitochondrion organization"/>
    <property type="evidence" value="ECO:0007669"/>
    <property type="project" value="TreeGrafter"/>
</dbReference>
<evidence type="ECO:0000256" key="2">
    <source>
        <dbReference type="ARBA" id="ARBA00004436"/>
    </source>
</evidence>
<evidence type="ECO:0000256" key="8">
    <source>
        <dbReference type="ARBA" id="ARBA00023136"/>
    </source>
</evidence>
<dbReference type="PANTHER" id="PTHR23075:SF0">
    <property type="entry name" value="ATPASE FAMILY AAA DOMAIN-CONTAINING PROTEIN 3"/>
    <property type="match status" value="1"/>
</dbReference>
<protein>
    <recommendedName>
        <fullName evidence="11">AAA+ ATPase domain-containing protein</fullName>
    </recommendedName>
</protein>
<gene>
    <name evidence="12" type="ORF">EVOR1521_LOCUS27355</name>
</gene>
<keyword evidence="7" id="KW-0496">Mitochondrion</keyword>
<name>A0AA36JF27_9DINO</name>